<protein>
    <recommendedName>
        <fullName evidence="10">1,3-beta-glucanosyltransferase</fullName>
        <ecNumber evidence="10">2.4.1.-</ecNumber>
    </recommendedName>
</protein>
<dbReference type="GO" id="GO:0031505">
    <property type="term" value="P:fungal-type cell wall organization"/>
    <property type="evidence" value="ECO:0007669"/>
    <property type="project" value="TreeGrafter"/>
</dbReference>
<comment type="caution">
    <text evidence="13">The sequence shown here is derived from an EMBL/GenBank/DDBJ whole genome shotgun (WGS) entry which is preliminary data.</text>
</comment>
<keyword evidence="5 10" id="KW-0808">Transferase</keyword>
<dbReference type="Proteomes" id="UP000186594">
    <property type="component" value="Unassembled WGS sequence"/>
</dbReference>
<feature type="transmembrane region" description="Helical" evidence="12">
    <location>
        <begin position="449"/>
        <end position="470"/>
    </location>
</feature>
<feature type="region of interest" description="Disordered" evidence="11">
    <location>
        <begin position="412"/>
        <end position="448"/>
    </location>
</feature>
<dbReference type="GO" id="GO:0009277">
    <property type="term" value="C:fungal-type cell wall"/>
    <property type="evidence" value="ECO:0007669"/>
    <property type="project" value="EnsemblFungi"/>
</dbReference>
<sequence length="471" mass="50167">KGCKFAALTLSHYLAHNHLPSPEQLLSPGCLMSFVSMALTLAATAILLFSSAVSAINPIVVKGNAFFDSKTNQRFYIRGLDYQLGGSSLATTYDPLADSAGCDRDVAAFKSLGINTIRVYSILNNGDHSHCMNLLADAGIYLILDVNTPLISINRANPASSYNAVLLQNIFATIDAFSSYDNVLGFFAGNEVVNDVATVEAAPYVKAVVRDMKAYIAKQSKRTIPVGYSAASVAENRGPLAFYLNAGEDDTRIDFYGLNSYEWCGASSYTISGYDQFATLFQGLTIPLFFSEYGCNKPAPRTFTEVEAIYSTQMTSFLSGGLVYEYSQEANSYGLVQISTDKKSVSYLTDFNNLKAEFAKTPNPSGDGGYNASITANNYPSNTTNFEVTTIIPPMPEAAKIYLQKGAGTPLGNTGPSNQGYATDVPSAGSGSKVSTASGSTTSSNKKGAAGRVMVTIPSIFIVLGVMAIVI</sequence>
<keyword evidence="12" id="KW-0812">Transmembrane</keyword>
<keyword evidence="6" id="KW-0732">Signal</keyword>
<organism evidence="13 14">
    <name type="scientific">Neolecta irregularis (strain DAH-3)</name>
    <dbReference type="NCBI Taxonomy" id="1198029"/>
    <lineage>
        <taxon>Eukaryota</taxon>
        <taxon>Fungi</taxon>
        <taxon>Dikarya</taxon>
        <taxon>Ascomycota</taxon>
        <taxon>Taphrinomycotina</taxon>
        <taxon>Neolectales</taxon>
        <taxon>Neolectaceae</taxon>
        <taxon>Neolecta</taxon>
    </lineage>
</organism>
<keyword evidence="14" id="KW-1185">Reference proteome</keyword>
<evidence type="ECO:0000256" key="2">
    <source>
        <dbReference type="ARBA" id="ARBA00004589"/>
    </source>
</evidence>
<feature type="non-terminal residue" evidence="13">
    <location>
        <position position="1"/>
    </location>
</feature>
<dbReference type="Gene3D" id="3.20.20.80">
    <property type="entry name" value="Glycosidases"/>
    <property type="match status" value="1"/>
</dbReference>
<dbReference type="EC" id="2.4.1.-" evidence="10"/>
<gene>
    <name evidence="13" type="ORF">NEOLI_002883</name>
</gene>
<dbReference type="PANTHER" id="PTHR31468:SF5">
    <property type="entry name" value="1,3-BETA-GLUCANOSYLTRANSFERASE GAS5"/>
    <property type="match status" value="1"/>
</dbReference>
<evidence type="ECO:0000313" key="13">
    <source>
        <dbReference type="EMBL" id="OLL25742.1"/>
    </source>
</evidence>
<evidence type="ECO:0000256" key="4">
    <source>
        <dbReference type="ARBA" id="ARBA00022622"/>
    </source>
</evidence>
<dbReference type="OMA" id="GVNDYSW"/>
<evidence type="ECO:0000256" key="12">
    <source>
        <dbReference type="SAM" id="Phobius"/>
    </source>
</evidence>
<dbReference type="GO" id="GO:0005886">
    <property type="term" value="C:plasma membrane"/>
    <property type="evidence" value="ECO:0007669"/>
    <property type="project" value="UniProtKB-SubCell"/>
</dbReference>
<accession>A0A1U7LT72</accession>
<keyword evidence="9 10" id="KW-0449">Lipoprotein</keyword>
<evidence type="ECO:0000313" key="14">
    <source>
        <dbReference type="Proteomes" id="UP000186594"/>
    </source>
</evidence>
<keyword evidence="12" id="KW-1133">Transmembrane helix</keyword>
<dbReference type="EMBL" id="LXFE01000324">
    <property type="protein sequence ID" value="OLL25742.1"/>
    <property type="molecule type" value="Genomic_DNA"/>
</dbReference>
<reference evidence="13 14" key="1">
    <citation type="submission" date="2016-04" db="EMBL/GenBank/DDBJ databases">
        <title>Evolutionary innovation and constraint leading to complex multicellularity in the Ascomycota.</title>
        <authorList>
            <person name="Cisse O."/>
            <person name="Nguyen A."/>
            <person name="Hewitt D.A."/>
            <person name="Jedd G."/>
            <person name="Stajich J.E."/>
        </authorList>
    </citation>
    <scope>NUCLEOTIDE SEQUENCE [LARGE SCALE GENOMIC DNA]</scope>
    <source>
        <strain evidence="13 14">DAH-3</strain>
    </source>
</reference>
<evidence type="ECO:0000256" key="1">
    <source>
        <dbReference type="ARBA" id="ARBA00004196"/>
    </source>
</evidence>
<evidence type="ECO:0000256" key="9">
    <source>
        <dbReference type="ARBA" id="ARBA00023288"/>
    </source>
</evidence>
<keyword evidence="7 10" id="KW-0472">Membrane</keyword>
<proteinExistence type="inferred from homology"/>
<dbReference type="Pfam" id="PF03198">
    <property type="entry name" value="Glyco_hydro_72"/>
    <property type="match status" value="1"/>
</dbReference>
<evidence type="ECO:0000256" key="6">
    <source>
        <dbReference type="ARBA" id="ARBA00022729"/>
    </source>
</evidence>
<evidence type="ECO:0000256" key="8">
    <source>
        <dbReference type="ARBA" id="ARBA00023180"/>
    </source>
</evidence>
<dbReference type="PANTHER" id="PTHR31468">
    <property type="entry name" value="1,3-BETA-GLUCANOSYLTRANSFERASE GAS1"/>
    <property type="match status" value="1"/>
</dbReference>
<keyword evidence="8" id="KW-0325">Glycoprotein</keyword>
<dbReference type="InterPro" id="IPR017853">
    <property type="entry name" value="GH"/>
</dbReference>
<evidence type="ECO:0000256" key="10">
    <source>
        <dbReference type="RuleBase" id="RU361209"/>
    </source>
</evidence>
<keyword evidence="4 10" id="KW-0336">GPI-anchor</keyword>
<dbReference type="FunFam" id="3.20.20.80:FF:000032">
    <property type="entry name" value="1,3-beta-glucanosyltransferase"/>
    <property type="match status" value="1"/>
</dbReference>
<dbReference type="GO" id="GO:0071970">
    <property type="term" value="P:fungal-type cell wall (1-&gt;3)-beta-D-glucan biosynthetic process"/>
    <property type="evidence" value="ECO:0007669"/>
    <property type="project" value="TreeGrafter"/>
</dbReference>
<comment type="similarity">
    <text evidence="3 10">Belongs to the glycosyl hydrolase 72 family.</text>
</comment>
<comment type="function">
    <text evidence="10">Splits internally a 1,3-beta-glucan molecule and transfers the newly generated reducing end (the donor) to the non-reducing end of another 1,3-beta-glucan molecule (the acceptor) forming a 1,3-beta linkage, resulting in the elongation of 1,3-beta-glucan chains in the cell wall.</text>
</comment>
<dbReference type="InterPro" id="IPR004886">
    <property type="entry name" value="Glucanosyltransferase"/>
</dbReference>
<name>A0A1U7LT72_NEOID</name>
<evidence type="ECO:0000256" key="7">
    <source>
        <dbReference type="ARBA" id="ARBA00023136"/>
    </source>
</evidence>
<feature type="compositionally biased region" description="Polar residues" evidence="11">
    <location>
        <begin position="429"/>
        <end position="446"/>
    </location>
</feature>
<evidence type="ECO:0000256" key="11">
    <source>
        <dbReference type="SAM" id="MobiDB-lite"/>
    </source>
</evidence>
<dbReference type="STRING" id="1198029.A0A1U7LT72"/>
<dbReference type="SUPFAM" id="SSF51445">
    <property type="entry name" value="(Trans)glycosidases"/>
    <property type="match status" value="1"/>
</dbReference>
<dbReference type="OrthoDB" id="421038at2759"/>
<dbReference type="AlphaFoldDB" id="A0A1U7LT72"/>
<comment type="subcellular location">
    <subcellularLocation>
        <location evidence="1">Cell envelope</location>
    </subcellularLocation>
    <subcellularLocation>
        <location evidence="10">Cell membrane</location>
        <topology evidence="10">Lipid-anchor</topology>
        <topology evidence="10">GPI-anchor</topology>
    </subcellularLocation>
    <subcellularLocation>
        <location evidence="2">Membrane</location>
        <topology evidence="2">Lipid-anchor</topology>
        <topology evidence="2">GPI-anchor</topology>
    </subcellularLocation>
</comment>
<dbReference type="GO" id="GO:0098552">
    <property type="term" value="C:side of membrane"/>
    <property type="evidence" value="ECO:0007669"/>
    <property type="project" value="UniProtKB-KW"/>
</dbReference>
<feature type="compositionally biased region" description="Polar residues" evidence="11">
    <location>
        <begin position="412"/>
        <end position="421"/>
    </location>
</feature>
<evidence type="ECO:0000256" key="5">
    <source>
        <dbReference type="ARBA" id="ARBA00022679"/>
    </source>
</evidence>
<evidence type="ECO:0000256" key="3">
    <source>
        <dbReference type="ARBA" id="ARBA00007528"/>
    </source>
</evidence>
<dbReference type="GO" id="GO:0042124">
    <property type="term" value="F:1,3-beta-glucanosyltransferase activity"/>
    <property type="evidence" value="ECO:0007669"/>
    <property type="project" value="EnsemblFungi"/>
</dbReference>